<evidence type="ECO:0000256" key="3">
    <source>
        <dbReference type="ARBA" id="ARBA00022777"/>
    </source>
</evidence>
<dbReference type="GO" id="GO:0005615">
    <property type="term" value="C:extracellular space"/>
    <property type="evidence" value="ECO:0007669"/>
    <property type="project" value="TreeGrafter"/>
</dbReference>
<evidence type="ECO:0000259" key="8">
    <source>
        <dbReference type="PROSITE" id="PS51510"/>
    </source>
</evidence>
<dbReference type="SUPFAM" id="SSF55931">
    <property type="entry name" value="Glutamine synthetase/guanido kinase"/>
    <property type="match status" value="1"/>
</dbReference>
<evidence type="ECO:0000313" key="10">
    <source>
        <dbReference type="Proteomes" id="UP000316426"/>
    </source>
</evidence>
<evidence type="ECO:0000256" key="2">
    <source>
        <dbReference type="ARBA" id="ARBA00022741"/>
    </source>
</evidence>
<feature type="binding site" evidence="6">
    <location>
        <begin position="185"/>
        <end position="189"/>
    </location>
    <ligand>
        <name>ATP</name>
        <dbReference type="ChEBI" id="CHEBI:30616"/>
    </ligand>
</feature>
<feature type="binding site" evidence="5 6">
    <location>
        <begin position="216"/>
        <end position="221"/>
    </location>
    <ligand>
        <name>ATP</name>
        <dbReference type="ChEBI" id="CHEBI:30616"/>
    </ligand>
</feature>
<dbReference type="EC" id="2.7.14.1" evidence="5"/>
<evidence type="ECO:0000256" key="5">
    <source>
        <dbReference type="HAMAP-Rule" id="MF_00602"/>
    </source>
</evidence>
<keyword evidence="2 5" id="KW-0547">Nucleotide-binding</keyword>
<dbReference type="HAMAP" id="MF_00602">
    <property type="entry name" value="Prot_Arg_kinase"/>
    <property type="match status" value="1"/>
</dbReference>
<dbReference type="GO" id="GO:0005524">
    <property type="term" value="F:ATP binding"/>
    <property type="evidence" value="ECO:0007669"/>
    <property type="project" value="UniProtKB-UniRule"/>
</dbReference>
<feature type="domain" description="Phosphagen kinase C-terminal" evidence="8">
    <location>
        <begin position="25"/>
        <end position="263"/>
    </location>
</feature>
<accession>A0A518KCH6</accession>
<keyword evidence="3 5" id="KW-0418">Kinase</keyword>
<organism evidence="9 10">
    <name type="scientific">Botrimarina mediterranea</name>
    <dbReference type="NCBI Taxonomy" id="2528022"/>
    <lineage>
        <taxon>Bacteria</taxon>
        <taxon>Pseudomonadati</taxon>
        <taxon>Planctomycetota</taxon>
        <taxon>Planctomycetia</taxon>
        <taxon>Pirellulales</taxon>
        <taxon>Lacipirellulaceae</taxon>
        <taxon>Botrimarina</taxon>
    </lineage>
</organism>
<dbReference type="PANTHER" id="PTHR11547">
    <property type="entry name" value="ARGININE OR CREATINE KINASE"/>
    <property type="match status" value="1"/>
</dbReference>
<comment type="catalytic activity">
    <reaction evidence="5">
        <text>L-arginyl-[protein] + ATP = N(omega)-phospho-L-arginyl-[protein] + ADP + H(+)</text>
        <dbReference type="Rhea" id="RHEA:43384"/>
        <dbReference type="Rhea" id="RHEA-COMP:10532"/>
        <dbReference type="Rhea" id="RHEA-COMP:10533"/>
        <dbReference type="ChEBI" id="CHEBI:15378"/>
        <dbReference type="ChEBI" id="CHEBI:29965"/>
        <dbReference type="ChEBI" id="CHEBI:30616"/>
        <dbReference type="ChEBI" id="CHEBI:83226"/>
        <dbReference type="ChEBI" id="CHEBI:456216"/>
        <dbReference type="EC" id="2.7.14.1"/>
    </reaction>
</comment>
<feature type="binding site" evidence="5 6">
    <location>
        <position position="134"/>
    </location>
    <ligand>
        <name>ATP</name>
        <dbReference type="ChEBI" id="CHEBI:30616"/>
    </ligand>
</feature>
<dbReference type="PROSITE" id="PS00112">
    <property type="entry name" value="PHOSPHAGEN_KINASE"/>
    <property type="match status" value="1"/>
</dbReference>
<dbReference type="InterPro" id="IPR000749">
    <property type="entry name" value="ATP-guanido_PTrfase"/>
</dbReference>
<dbReference type="GO" id="GO:0046314">
    <property type="term" value="P:phosphocreatine biosynthetic process"/>
    <property type="evidence" value="ECO:0007669"/>
    <property type="project" value="InterPro"/>
</dbReference>
<dbReference type="InterPro" id="IPR022415">
    <property type="entry name" value="ATP-guanido_PTrfase_AS"/>
</dbReference>
<sequence length="368" mass="41329">MSLDFESMAHHCGEWLRASGPESDIVISSRVRLARNLTDFPFIARATESDREQIEQILHARIEALQAAGKLPPAQPSNELHYVNVSQLPEIDRQFLMERQLISRELADAEGARAVVIDGGERFSVMINEEDHLRLQVMHSGLDLETAWREINEIDDLLEEQINYAYNDRLGYLTACPTNVGTGIRVSVMLHLPALVITRQIDKVFRSLQKINLAVRGLYGEGSQAMGDFYQISNQVTLGMPEEELLKKVADVVPVLLEYERQARDFLIRESQETLHDRVSRAFGILRTAQTISSEETLHLLSSVRMGVNLGLIGDVGIPTVNKLFVHTQPAHLQKLAGMELDQSDRNIERASYLRRHLNGGTSTTGAN</sequence>
<dbReference type="NCBIfam" id="NF002194">
    <property type="entry name" value="PRK01059.1-4"/>
    <property type="match status" value="1"/>
</dbReference>
<evidence type="ECO:0000256" key="1">
    <source>
        <dbReference type="ARBA" id="ARBA00022679"/>
    </source>
</evidence>
<evidence type="ECO:0000256" key="4">
    <source>
        <dbReference type="ARBA" id="ARBA00022840"/>
    </source>
</evidence>
<gene>
    <name evidence="5" type="primary">mcsB</name>
    <name evidence="9" type="ORF">Spa11_36960</name>
</gene>
<proteinExistence type="inferred from homology"/>
<dbReference type="GO" id="GO:0004111">
    <property type="term" value="F:creatine kinase activity"/>
    <property type="evidence" value="ECO:0007669"/>
    <property type="project" value="InterPro"/>
</dbReference>
<dbReference type="EMBL" id="CP036349">
    <property type="protein sequence ID" value="QDV75478.1"/>
    <property type="molecule type" value="Genomic_DNA"/>
</dbReference>
<comment type="caution">
    <text evidence="5 6">Lacks conserved residue(s) required for the propagation of feature annotation.</text>
</comment>
<dbReference type="GO" id="GO:1990424">
    <property type="term" value="F:protein arginine kinase activity"/>
    <property type="evidence" value="ECO:0007669"/>
    <property type="project" value="UniProtKB-EC"/>
</dbReference>
<name>A0A518KCH6_9BACT</name>
<dbReference type="PANTHER" id="PTHR11547:SF38">
    <property type="entry name" value="ARGININE KINASE 1-RELATED"/>
    <property type="match status" value="1"/>
</dbReference>
<reference evidence="9 10" key="1">
    <citation type="submission" date="2019-02" db="EMBL/GenBank/DDBJ databases">
        <title>Deep-cultivation of Planctomycetes and their phenomic and genomic characterization uncovers novel biology.</title>
        <authorList>
            <person name="Wiegand S."/>
            <person name="Jogler M."/>
            <person name="Boedeker C."/>
            <person name="Pinto D."/>
            <person name="Vollmers J."/>
            <person name="Rivas-Marin E."/>
            <person name="Kohn T."/>
            <person name="Peeters S.H."/>
            <person name="Heuer A."/>
            <person name="Rast P."/>
            <person name="Oberbeckmann S."/>
            <person name="Bunk B."/>
            <person name="Jeske O."/>
            <person name="Meyerdierks A."/>
            <person name="Storesund J.E."/>
            <person name="Kallscheuer N."/>
            <person name="Luecker S."/>
            <person name="Lage O.M."/>
            <person name="Pohl T."/>
            <person name="Merkel B.J."/>
            <person name="Hornburger P."/>
            <person name="Mueller R.-W."/>
            <person name="Bruemmer F."/>
            <person name="Labrenz M."/>
            <person name="Spormann A.M."/>
            <person name="Op den Camp H."/>
            <person name="Overmann J."/>
            <person name="Amann R."/>
            <person name="Jetten M.S.M."/>
            <person name="Mascher T."/>
            <person name="Medema M.H."/>
            <person name="Devos D.P."/>
            <person name="Kaster A.-K."/>
            <person name="Ovreas L."/>
            <person name="Rohde M."/>
            <person name="Galperin M.Y."/>
            <person name="Jogler C."/>
        </authorList>
    </citation>
    <scope>NUCLEOTIDE SEQUENCE [LARGE SCALE GENOMIC DNA]</scope>
    <source>
        <strain evidence="9 10">Spa11</strain>
    </source>
</reference>
<keyword evidence="1 5" id="KW-0808">Transferase</keyword>
<dbReference type="RefSeq" id="WP_145114790.1">
    <property type="nucleotide sequence ID" value="NZ_CP036349.1"/>
</dbReference>
<evidence type="ECO:0000256" key="6">
    <source>
        <dbReference type="PROSITE-ProRule" id="PRU00843"/>
    </source>
</evidence>
<keyword evidence="4 5" id="KW-0067">ATP-binding</keyword>
<dbReference type="InterPro" id="IPR014746">
    <property type="entry name" value="Gln_synth/guanido_kin_cat_dom"/>
</dbReference>
<dbReference type="InterPro" id="IPR022414">
    <property type="entry name" value="ATP-guanido_PTrfase_cat"/>
</dbReference>
<dbReference type="CDD" id="cd07930">
    <property type="entry name" value="bacterial_phosphagen_kinase"/>
    <property type="match status" value="1"/>
</dbReference>
<comment type="function">
    <text evidence="5">Catalyzes the specific phosphorylation of arginine residues in proteins.</text>
</comment>
<evidence type="ECO:0000256" key="7">
    <source>
        <dbReference type="RuleBase" id="RU000505"/>
    </source>
</evidence>
<dbReference type="Pfam" id="PF00217">
    <property type="entry name" value="ATP-gua_Ptrans"/>
    <property type="match status" value="1"/>
</dbReference>
<dbReference type="AlphaFoldDB" id="A0A518KCH6"/>
<dbReference type="Proteomes" id="UP000316426">
    <property type="component" value="Chromosome"/>
</dbReference>
<keyword evidence="10" id="KW-1185">Reference proteome</keyword>
<feature type="binding site" evidence="5 6">
    <location>
        <begin position="28"/>
        <end position="32"/>
    </location>
    <ligand>
        <name>ATP</name>
        <dbReference type="ChEBI" id="CHEBI:30616"/>
    </ligand>
</feature>
<dbReference type="PROSITE" id="PS51510">
    <property type="entry name" value="PHOSPHAGEN_KINASE_C"/>
    <property type="match status" value="1"/>
</dbReference>
<dbReference type="Gene3D" id="3.30.590.10">
    <property type="entry name" value="Glutamine synthetase/guanido kinase, catalytic domain"/>
    <property type="match status" value="1"/>
</dbReference>
<dbReference type="KEGG" id="bmei:Spa11_36960"/>
<comment type="similarity">
    <text evidence="5 6 7">Belongs to the ATP:guanido phosphotransferase family.</text>
</comment>
<evidence type="ECO:0000313" key="9">
    <source>
        <dbReference type="EMBL" id="QDV75478.1"/>
    </source>
</evidence>
<protein>
    <recommendedName>
        <fullName evidence="5">Protein-arginine kinase</fullName>
        <ecNumber evidence="5">2.7.14.1</ecNumber>
    </recommendedName>
</protein>
<dbReference type="InterPro" id="IPR023660">
    <property type="entry name" value="Arg_Kinase"/>
</dbReference>